<feature type="transmembrane region" description="Helical" evidence="15">
    <location>
        <begin position="496"/>
        <end position="520"/>
    </location>
</feature>
<evidence type="ECO:0000256" key="1">
    <source>
        <dbReference type="ARBA" id="ARBA00004479"/>
    </source>
</evidence>
<evidence type="ECO:0000256" key="16">
    <source>
        <dbReference type="SAM" id="SignalP"/>
    </source>
</evidence>
<keyword evidence="11" id="KW-1015">Disulfide bond</keyword>
<evidence type="ECO:0000256" key="5">
    <source>
        <dbReference type="ARBA" id="ARBA00022729"/>
    </source>
</evidence>
<dbReference type="SMART" id="SM00179">
    <property type="entry name" value="EGF_CA"/>
    <property type="match status" value="2"/>
</dbReference>
<organism evidence="18 19">
    <name type="scientific">Urochloa decumbens</name>
    <dbReference type="NCBI Taxonomy" id="240449"/>
    <lineage>
        <taxon>Eukaryota</taxon>
        <taxon>Viridiplantae</taxon>
        <taxon>Streptophyta</taxon>
        <taxon>Embryophyta</taxon>
        <taxon>Tracheophyta</taxon>
        <taxon>Spermatophyta</taxon>
        <taxon>Magnoliopsida</taxon>
        <taxon>Liliopsida</taxon>
        <taxon>Poales</taxon>
        <taxon>Poaceae</taxon>
        <taxon>PACMAD clade</taxon>
        <taxon>Panicoideae</taxon>
        <taxon>Panicodae</taxon>
        <taxon>Paniceae</taxon>
        <taxon>Melinidinae</taxon>
        <taxon>Urochloa</taxon>
    </lineage>
</organism>
<keyword evidence="7" id="KW-0418">Kinase</keyword>
<keyword evidence="5 16" id="KW-0732">Signal</keyword>
<evidence type="ECO:0000256" key="4">
    <source>
        <dbReference type="ARBA" id="ARBA00022692"/>
    </source>
</evidence>
<dbReference type="PANTHER" id="PTHR27005:SF397">
    <property type="entry name" value="PROTEIN KINASE DOMAIN-CONTAINING PROTEIN"/>
    <property type="match status" value="1"/>
</dbReference>
<evidence type="ECO:0000256" key="13">
    <source>
        <dbReference type="PROSITE-ProRule" id="PRU10141"/>
    </source>
</evidence>
<dbReference type="EMBL" id="OZ075141">
    <property type="protein sequence ID" value="CAL5030937.1"/>
    <property type="molecule type" value="Genomic_DNA"/>
</dbReference>
<gene>
    <name evidence="18" type="ORF">URODEC1_LOCUS81335</name>
</gene>
<dbReference type="Pfam" id="PF00069">
    <property type="entry name" value="Pkinase"/>
    <property type="match status" value="1"/>
</dbReference>
<evidence type="ECO:0000256" key="11">
    <source>
        <dbReference type="ARBA" id="ARBA00023157"/>
    </source>
</evidence>
<evidence type="ECO:0000256" key="2">
    <source>
        <dbReference type="ARBA" id="ARBA00022527"/>
    </source>
</evidence>
<evidence type="ECO:0000256" key="14">
    <source>
        <dbReference type="SAM" id="MobiDB-lite"/>
    </source>
</evidence>
<protein>
    <recommendedName>
        <fullName evidence="17">Protein kinase domain-containing protein</fullName>
    </recommendedName>
</protein>
<evidence type="ECO:0000256" key="6">
    <source>
        <dbReference type="ARBA" id="ARBA00022741"/>
    </source>
</evidence>
<dbReference type="Gene3D" id="2.10.25.10">
    <property type="entry name" value="Laminin"/>
    <property type="match status" value="1"/>
</dbReference>
<keyword evidence="12" id="KW-0325">Glycoprotein</keyword>
<feature type="region of interest" description="Disordered" evidence="14">
    <location>
        <begin position="852"/>
        <end position="879"/>
    </location>
</feature>
<dbReference type="FunFam" id="1.10.510.10:FF:000084">
    <property type="entry name" value="Wall-associated receptor kinase 2"/>
    <property type="match status" value="1"/>
</dbReference>
<keyword evidence="3" id="KW-0808">Transferase</keyword>
<feature type="domain" description="Protein kinase" evidence="17">
    <location>
        <begin position="573"/>
        <end position="848"/>
    </location>
</feature>
<dbReference type="PROSITE" id="PS00108">
    <property type="entry name" value="PROTEIN_KINASE_ST"/>
    <property type="match status" value="1"/>
</dbReference>
<feature type="chain" id="PRO_5044861687" description="Protein kinase domain-containing protein" evidence="16">
    <location>
        <begin position="20"/>
        <end position="903"/>
    </location>
</feature>
<dbReference type="InterPro" id="IPR001881">
    <property type="entry name" value="EGF-like_Ca-bd_dom"/>
</dbReference>
<dbReference type="Gene3D" id="3.30.200.20">
    <property type="entry name" value="Phosphorylase Kinase, domain 1"/>
    <property type="match status" value="1"/>
</dbReference>
<dbReference type="CDD" id="cd00054">
    <property type="entry name" value="EGF_CA"/>
    <property type="match status" value="1"/>
</dbReference>
<evidence type="ECO:0000256" key="8">
    <source>
        <dbReference type="ARBA" id="ARBA00022840"/>
    </source>
</evidence>
<accession>A0ABC9D4I9</accession>
<feature type="binding site" evidence="13">
    <location>
        <position position="601"/>
    </location>
    <ligand>
        <name>ATP</name>
        <dbReference type="ChEBI" id="CHEBI:30616"/>
    </ligand>
</feature>
<sequence>MAALLRLVLPFLAATVAIAAAAAGRQCPTSCGAIDISYPFGIGPACSRPGFNLTCDATTYSTHLRLGSPNSTVDFMITSASGSVTAVAVGVVRSVTMPVAAAGGDTYSASWEGPGRPFAISGSANMSLFVLGCGVAATLLDRGGAVVGNCSVVCGGEQVMERLPDGFCGGVGCCRVDVRVPLRAFTVNLSRTSEGVGRDAVTFLVTGRDRYTFQPSDLERGVDADSVAPAFLDLAIPDRANCSSAMADRANYACVSNHSDCQDSPIGGYVCHCSQGFSGNAYVVNGCAPNQVYGSNQPKANCPNKCGNVSIPFPFGMELGCFARIHLYLACNPGPVPPILQMTKDLVVTDISIDEGILRIQKLSDPGDFLDDRDSMFYAFSGESGVVKWAMDNSTCEDAMVNKDQYMCVSADSECVDVTDNRTSRYVGYRCKCSSGFEGNPYMEDGCTDVDECLQPDKYICHGICQNSLGSFTCTGCPHGTEFDTAARNCKASSTILGITVGLSSGGGLLFLAVIAGILMRRWKKGLQKQLRRRYFRKNKGILLEQLISSDQNASDSTKIFSLQELEKATNNFDQSRVVGSGGHGTVYKGILTDQRVVAIKRSKLVVNAEIDQFINEVAILSQINHRNVVKLHGCCLESEVPLLVYEFISNGTLYDLLHGQRNGSLFPISWDERLRIAIEVSGALTYLHSAASMSVLHRDVKSMNVLLNDSYTAKVADFGASRLIPIDQTHLVTAVQGTFGYLDPEYYHTGLLTDKSDVYSFGVILVELLTRKKPIIENENGEKQNLSNYFLRAMTERPLEEIVDGQVSEEVSNGEIMRFACLVQECLNLRREARPAMKDVEVKLRLLKGRPDASREDDDVRPSCEAEQGGLGRGGVVPVAGPDGTRLYSLEQEFASSLRIPR</sequence>
<dbReference type="Proteomes" id="UP001497457">
    <property type="component" value="Chromosome 31b"/>
</dbReference>
<dbReference type="GO" id="GO:0004674">
    <property type="term" value="F:protein serine/threonine kinase activity"/>
    <property type="evidence" value="ECO:0007669"/>
    <property type="project" value="UniProtKB-KW"/>
</dbReference>
<dbReference type="PROSITE" id="PS01187">
    <property type="entry name" value="EGF_CA"/>
    <property type="match status" value="1"/>
</dbReference>
<feature type="compositionally biased region" description="Basic and acidic residues" evidence="14">
    <location>
        <begin position="852"/>
        <end position="865"/>
    </location>
</feature>
<dbReference type="InterPro" id="IPR025287">
    <property type="entry name" value="WAK_GUB"/>
</dbReference>
<dbReference type="InterPro" id="IPR045274">
    <property type="entry name" value="WAK-like"/>
</dbReference>
<evidence type="ECO:0000256" key="3">
    <source>
        <dbReference type="ARBA" id="ARBA00022679"/>
    </source>
</evidence>
<dbReference type="SUPFAM" id="SSF56112">
    <property type="entry name" value="Protein kinase-like (PK-like)"/>
    <property type="match status" value="1"/>
</dbReference>
<evidence type="ECO:0000256" key="15">
    <source>
        <dbReference type="SAM" id="Phobius"/>
    </source>
</evidence>
<dbReference type="InterPro" id="IPR000719">
    <property type="entry name" value="Prot_kinase_dom"/>
</dbReference>
<dbReference type="GO" id="GO:0005524">
    <property type="term" value="F:ATP binding"/>
    <property type="evidence" value="ECO:0007669"/>
    <property type="project" value="UniProtKB-UniRule"/>
</dbReference>
<dbReference type="GO" id="GO:0016020">
    <property type="term" value="C:membrane"/>
    <property type="evidence" value="ECO:0007669"/>
    <property type="project" value="UniProtKB-SubCell"/>
</dbReference>
<keyword evidence="8 13" id="KW-0067">ATP-binding</keyword>
<proteinExistence type="predicted"/>
<keyword evidence="2" id="KW-0723">Serine/threonine-protein kinase</keyword>
<evidence type="ECO:0000256" key="10">
    <source>
        <dbReference type="ARBA" id="ARBA00023136"/>
    </source>
</evidence>
<evidence type="ECO:0000256" key="9">
    <source>
        <dbReference type="ARBA" id="ARBA00022989"/>
    </source>
</evidence>
<dbReference type="Gene3D" id="1.10.510.10">
    <property type="entry name" value="Transferase(Phosphotransferase) domain 1"/>
    <property type="match status" value="1"/>
</dbReference>
<comment type="subcellular location">
    <subcellularLocation>
        <location evidence="1">Membrane</location>
        <topology evidence="1">Single-pass type I membrane protein</topology>
    </subcellularLocation>
</comment>
<evidence type="ECO:0000256" key="7">
    <source>
        <dbReference type="ARBA" id="ARBA00022777"/>
    </source>
</evidence>
<dbReference type="InterPro" id="IPR017441">
    <property type="entry name" value="Protein_kinase_ATP_BS"/>
</dbReference>
<dbReference type="PANTHER" id="PTHR27005">
    <property type="entry name" value="WALL-ASSOCIATED RECEPTOR KINASE-LIKE 21"/>
    <property type="match status" value="1"/>
</dbReference>
<keyword evidence="4 15" id="KW-0812">Transmembrane</keyword>
<keyword evidence="10 15" id="KW-0472">Membrane</keyword>
<dbReference type="Pfam" id="PF13947">
    <property type="entry name" value="GUB_WAK_bind"/>
    <property type="match status" value="2"/>
</dbReference>
<evidence type="ECO:0000313" key="19">
    <source>
        <dbReference type="Proteomes" id="UP001497457"/>
    </source>
</evidence>
<keyword evidence="19" id="KW-1185">Reference proteome</keyword>
<dbReference type="CDD" id="cd14066">
    <property type="entry name" value="STKc_IRAK"/>
    <property type="match status" value="1"/>
</dbReference>
<dbReference type="PROSITE" id="PS00107">
    <property type="entry name" value="PROTEIN_KINASE_ATP"/>
    <property type="match status" value="1"/>
</dbReference>
<evidence type="ECO:0000256" key="12">
    <source>
        <dbReference type="ARBA" id="ARBA00023180"/>
    </source>
</evidence>
<dbReference type="InterPro" id="IPR011009">
    <property type="entry name" value="Kinase-like_dom_sf"/>
</dbReference>
<dbReference type="SMART" id="SM00181">
    <property type="entry name" value="EGF"/>
    <property type="match status" value="3"/>
</dbReference>
<reference evidence="18 19" key="2">
    <citation type="submission" date="2024-10" db="EMBL/GenBank/DDBJ databases">
        <authorList>
            <person name="Ryan C."/>
        </authorList>
    </citation>
    <scope>NUCLEOTIDE SEQUENCE [LARGE SCALE GENOMIC DNA]</scope>
</reference>
<dbReference type="InterPro" id="IPR000742">
    <property type="entry name" value="EGF"/>
</dbReference>
<name>A0ABC9D4I9_9POAL</name>
<reference evidence="19" key="1">
    <citation type="submission" date="2024-06" db="EMBL/GenBank/DDBJ databases">
        <authorList>
            <person name="Ryan C."/>
        </authorList>
    </citation>
    <scope>NUCLEOTIDE SEQUENCE [LARGE SCALE GENOMIC DNA]</scope>
</reference>
<evidence type="ECO:0000259" key="17">
    <source>
        <dbReference type="PROSITE" id="PS50011"/>
    </source>
</evidence>
<dbReference type="FunFam" id="3.30.200.20:FF:000043">
    <property type="entry name" value="Wall-associated receptor kinase 2"/>
    <property type="match status" value="1"/>
</dbReference>
<dbReference type="InterPro" id="IPR018097">
    <property type="entry name" value="EGF_Ca-bd_CS"/>
</dbReference>
<dbReference type="PROSITE" id="PS50011">
    <property type="entry name" value="PROTEIN_KINASE_DOM"/>
    <property type="match status" value="1"/>
</dbReference>
<feature type="signal peptide" evidence="16">
    <location>
        <begin position="1"/>
        <end position="19"/>
    </location>
</feature>
<dbReference type="AlphaFoldDB" id="A0ABC9D4I9"/>
<keyword evidence="9 15" id="KW-1133">Transmembrane helix</keyword>
<evidence type="ECO:0000313" key="18">
    <source>
        <dbReference type="EMBL" id="CAL5030937.1"/>
    </source>
</evidence>
<dbReference type="SMART" id="SM00220">
    <property type="entry name" value="S_TKc"/>
    <property type="match status" value="1"/>
</dbReference>
<dbReference type="InterPro" id="IPR008271">
    <property type="entry name" value="Ser/Thr_kinase_AS"/>
</dbReference>
<keyword evidence="6 13" id="KW-0547">Nucleotide-binding</keyword>